<feature type="compositionally biased region" description="Basic and acidic residues" evidence="7">
    <location>
        <begin position="304"/>
        <end position="315"/>
    </location>
</feature>
<dbReference type="OMA" id="YIPEHNW"/>
<dbReference type="STRING" id="2880.D7G7V0"/>
<accession>D7G7V0</accession>
<evidence type="ECO:0000256" key="1">
    <source>
        <dbReference type="ARBA" id="ARBA00004141"/>
    </source>
</evidence>
<evidence type="ECO:0000256" key="4">
    <source>
        <dbReference type="ARBA" id="ARBA00022989"/>
    </source>
</evidence>
<dbReference type="GO" id="GO:0016020">
    <property type="term" value="C:membrane"/>
    <property type="evidence" value="ECO:0007669"/>
    <property type="project" value="UniProtKB-SubCell"/>
</dbReference>
<gene>
    <name evidence="8" type="ORF">Esi_0085_0097</name>
</gene>
<dbReference type="EMBL" id="FN649741">
    <property type="protein sequence ID" value="CBJ27831.1"/>
    <property type="molecule type" value="Genomic_DNA"/>
</dbReference>
<keyword evidence="3 6" id="KW-0812">Transmembrane</keyword>
<dbReference type="AlphaFoldDB" id="D7G7V0"/>
<evidence type="ECO:0000256" key="7">
    <source>
        <dbReference type="SAM" id="MobiDB-lite"/>
    </source>
</evidence>
<dbReference type="OrthoDB" id="430207at2759"/>
<evidence type="ECO:0000256" key="6">
    <source>
        <dbReference type="RuleBase" id="RU363053"/>
    </source>
</evidence>
<reference evidence="8 9" key="1">
    <citation type="journal article" date="2010" name="Nature">
        <title>The Ectocarpus genome and the independent evolution of multicellularity in brown algae.</title>
        <authorList>
            <person name="Cock J.M."/>
            <person name="Sterck L."/>
            <person name="Rouze P."/>
            <person name="Scornet D."/>
            <person name="Allen A.E."/>
            <person name="Amoutzias G."/>
            <person name="Anthouard V."/>
            <person name="Artiguenave F."/>
            <person name="Aury J.M."/>
            <person name="Badger J.H."/>
            <person name="Beszteri B."/>
            <person name="Billiau K."/>
            <person name="Bonnet E."/>
            <person name="Bothwell J.H."/>
            <person name="Bowler C."/>
            <person name="Boyen C."/>
            <person name="Brownlee C."/>
            <person name="Carrano C.J."/>
            <person name="Charrier B."/>
            <person name="Cho G.Y."/>
            <person name="Coelho S.M."/>
            <person name="Collen J."/>
            <person name="Corre E."/>
            <person name="Da Silva C."/>
            <person name="Delage L."/>
            <person name="Delaroque N."/>
            <person name="Dittami S.M."/>
            <person name="Doulbeau S."/>
            <person name="Elias M."/>
            <person name="Farnham G."/>
            <person name="Gachon C.M."/>
            <person name="Gschloessl B."/>
            <person name="Heesch S."/>
            <person name="Jabbari K."/>
            <person name="Jubin C."/>
            <person name="Kawai H."/>
            <person name="Kimura K."/>
            <person name="Kloareg B."/>
            <person name="Kupper F.C."/>
            <person name="Lang D."/>
            <person name="Le Bail A."/>
            <person name="Leblanc C."/>
            <person name="Lerouge P."/>
            <person name="Lohr M."/>
            <person name="Lopez P.J."/>
            <person name="Martens C."/>
            <person name="Maumus F."/>
            <person name="Michel G."/>
            <person name="Miranda-Saavedra D."/>
            <person name="Morales J."/>
            <person name="Moreau H."/>
            <person name="Motomura T."/>
            <person name="Nagasato C."/>
            <person name="Napoli C.A."/>
            <person name="Nelson D.R."/>
            <person name="Nyvall-Collen P."/>
            <person name="Peters A.F."/>
            <person name="Pommier C."/>
            <person name="Potin P."/>
            <person name="Poulain J."/>
            <person name="Quesneville H."/>
            <person name="Read B."/>
            <person name="Rensing S.A."/>
            <person name="Ritter A."/>
            <person name="Rousvoal S."/>
            <person name="Samanta M."/>
            <person name="Samson G."/>
            <person name="Schroeder D.C."/>
            <person name="Segurens B."/>
            <person name="Strittmatter M."/>
            <person name="Tonon T."/>
            <person name="Tregear J.W."/>
            <person name="Valentin K."/>
            <person name="von Dassow P."/>
            <person name="Yamagishi T."/>
            <person name="Van de Peer Y."/>
            <person name="Wincker P."/>
        </authorList>
    </citation>
    <scope>NUCLEOTIDE SEQUENCE [LARGE SCALE GENOMIC DNA]</scope>
    <source>
        <strain evidence="9">Ec32 / CCAP1310/4</strain>
    </source>
</reference>
<dbReference type="Proteomes" id="UP000002630">
    <property type="component" value="Linkage Group LG16"/>
</dbReference>
<evidence type="ECO:0000313" key="8">
    <source>
        <dbReference type="EMBL" id="CBJ27831.1"/>
    </source>
</evidence>
<dbReference type="PANTHER" id="PTHR11266">
    <property type="entry name" value="PEROXISOMAL MEMBRANE PROTEIN 2, PXMP2 MPV17"/>
    <property type="match status" value="1"/>
</dbReference>
<dbReference type="PANTHER" id="PTHR11266:SF121">
    <property type="entry name" value="OS09G0315000 PROTEIN"/>
    <property type="match status" value="1"/>
</dbReference>
<sequence>MMAAVEDAGEASSSLKGDEEVEPFMPAPLQDALPAEWQKKLSQINNDPAKLTFFLNAAVVFLFAAFAAFKLATVDGDIARGWTWYEVLLRVPGDNFYRYEATVSESPIVTKAFTSCVAYGLGDFTAQLFTGKTLEDMDLMRTARSATAGLLIHGPLCHFWIELMQTYLDFDGAWWNFIPKVIADQTVWSVFLNAAYSTMIMSLQGLPKEEVWGEVKSKAWPALTSSWRFWPLIHCCSFSNAIPKDLKLLFIDCMEIIWVTILSTVANGDRQADPAEGEMVPAMASGSAMPKGDEGGLGGAPVAKKTEKKGEVVHR</sequence>
<dbReference type="InterPro" id="IPR007248">
    <property type="entry name" value="Mpv17_PMP22"/>
</dbReference>
<dbReference type="GO" id="GO:0005737">
    <property type="term" value="C:cytoplasm"/>
    <property type="evidence" value="ECO:0007669"/>
    <property type="project" value="TreeGrafter"/>
</dbReference>
<name>D7G7V0_ECTSI</name>
<organism evidence="8 9">
    <name type="scientific">Ectocarpus siliculosus</name>
    <name type="common">Brown alga</name>
    <name type="synonym">Conferva siliculosa</name>
    <dbReference type="NCBI Taxonomy" id="2880"/>
    <lineage>
        <taxon>Eukaryota</taxon>
        <taxon>Sar</taxon>
        <taxon>Stramenopiles</taxon>
        <taxon>Ochrophyta</taxon>
        <taxon>PX clade</taxon>
        <taxon>Phaeophyceae</taxon>
        <taxon>Ectocarpales</taxon>
        <taxon>Ectocarpaceae</taxon>
        <taxon>Ectocarpus</taxon>
    </lineage>
</organism>
<evidence type="ECO:0000256" key="3">
    <source>
        <dbReference type="ARBA" id="ARBA00022692"/>
    </source>
</evidence>
<comment type="caution">
    <text evidence="6">Lacks conserved residue(s) required for the propagation of feature annotation.</text>
</comment>
<feature type="transmembrane region" description="Helical" evidence="6">
    <location>
        <begin position="51"/>
        <end position="72"/>
    </location>
</feature>
<evidence type="ECO:0000256" key="5">
    <source>
        <dbReference type="ARBA" id="ARBA00023136"/>
    </source>
</evidence>
<dbReference type="Pfam" id="PF04117">
    <property type="entry name" value="Mpv17_PMP22"/>
    <property type="match status" value="1"/>
</dbReference>
<evidence type="ECO:0000256" key="2">
    <source>
        <dbReference type="ARBA" id="ARBA00006824"/>
    </source>
</evidence>
<dbReference type="EMBL" id="FN649086">
    <property type="protein sequence ID" value="CBJ27831.1"/>
    <property type="molecule type" value="Genomic_DNA"/>
</dbReference>
<comment type="subcellular location">
    <subcellularLocation>
        <location evidence="1">Membrane</location>
        <topology evidence="1">Multi-pass membrane protein</topology>
    </subcellularLocation>
</comment>
<evidence type="ECO:0000313" key="9">
    <source>
        <dbReference type="Proteomes" id="UP000002630"/>
    </source>
</evidence>
<keyword evidence="4 6" id="KW-1133">Transmembrane helix</keyword>
<keyword evidence="5 6" id="KW-0472">Membrane</keyword>
<comment type="similarity">
    <text evidence="2 6">Belongs to the peroxisomal membrane protein PXMP2/4 family.</text>
</comment>
<protein>
    <submittedName>
        <fullName evidence="8">Uncharacterized protein</fullName>
    </submittedName>
</protein>
<feature type="region of interest" description="Disordered" evidence="7">
    <location>
        <begin position="283"/>
        <end position="315"/>
    </location>
</feature>
<dbReference type="eggNOG" id="KOG1944">
    <property type="taxonomic scope" value="Eukaryota"/>
</dbReference>
<keyword evidence="9" id="KW-1185">Reference proteome</keyword>
<dbReference type="InParanoid" id="D7G7V0"/>
<proteinExistence type="inferred from homology"/>